<evidence type="ECO:0000256" key="6">
    <source>
        <dbReference type="SAM" id="Phobius"/>
    </source>
</evidence>
<dbReference type="CDD" id="cd01127">
    <property type="entry name" value="TrwB_TraG_TraD_VirD4"/>
    <property type="match status" value="1"/>
</dbReference>
<gene>
    <name evidence="8" type="ORF">SAMN04488556_0117</name>
</gene>
<dbReference type="PANTHER" id="PTHR37937">
    <property type="entry name" value="CONJUGATIVE TRANSFER: DNA TRANSPORT"/>
    <property type="match status" value="1"/>
</dbReference>
<dbReference type="GO" id="GO:0005886">
    <property type="term" value="C:plasma membrane"/>
    <property type="evidence" value="ECO:0007669"/>
    <property type="project" value="UniProtKB-SubCell"/>
</dbReference>
<evidence type="ECO:0000259" key="7">
    <source>
        <dbReference type="Pfam" id="PF10412"/>
    </source>
</evidence>
<feature type="domain" description="Type IV secretion system coupling protein TraD DNA-binding" evidence="7">
    <location>
        <begin position="106"/>
        <end position="410"/>
    </location>
</feature>
<dbReference type="OrthoDB" id="296137at2157"/>
<feature type="transmembrane region" description="Helical" evidence="6">
    <location>
        <begin position="36"/>
        <end position="59"/>
    </location>
</feature>
<dbReference type="EMBL" id="FOZS01000013">
    <property type="protein sequence ID" value="SFT09872.1"/>
    <property type="molecule type" value="Genomic_DNA"/>
</dbReference>
<dbReference type="Pfam" id="PF10412">
    <property type="entry name" value="TrwB_AAD_bind"/>
    <property type="match status" value="1"/>
</dbReference>
<dbReference type="InterPro" id="IPR019476">
    <property type="entry name" value="T4SS_TraD_DNA-bd"/>
</dbReference>
<dbReference type="InterPro" id="IPR027417">
    <property type="entry name" value="P-loop_NTPase"/>
</dbReference>
<feature type="transmembrane region" description="Helical" evidence="6">
    <location>
        <begin position="9"/>
        <end position="30"/>
    </location>
</feature>
<organism evidence="8 9">
    <name type="scientific">Halostagnicola kamekurae</name>
    <dbReference type="NCBI Taxonomy" id="619731"/>
    <lineage>
        <taxon>Archaea</taxon>
        <taxon>Methanobacteriati</taxon>
        <taxon>Methanobacteriota</taxon>
        <taxon>Stenosarchaea group</taxon>
        <taxon>Halobacteria</taxon>
        <taxon>Halobacteriales</taxon>
        <taxon>Natrialbaceae</taxon>
        <taxon>Halostagnicola</taxon>
    </lineage>
</organism>
<dbReference type="Proteomes" id="UP000199199">
    <property type="component" value="Unassembled WGS sequence"/>
</dbReference>
<evidence type="ECO:0000256" key="5">
    <source>
        <dbReference type="ARBA" id="ARBA00023136"/>
    </source>
</evidence>
<comment type="subcellular location">
    <subcellularLocation>
        <location evidence="1">Cell membrane</location>
        <topology evidence="1">Multi-pass membrane protein</topology>
    </subcellularLocation>
</comment>
<evidence type="ECO:0000256" key="1">
    <source>
        <dbReference type="ARBA" id="ARBA00004651"/>
    </source>
</evidence>
<keyword evidence="9" id="KW-1185">Reference proteome</keyword>
<dbReference type="AlphaFoldDB" id="A0A1I6V895"/>
<keyword evidence="8" id="KW-0238">DNA-binding</keyword>
<sequence>MSLKKHFQYYVRPAWFVLGWILFLLIWLFYLPTPVFPIISLSIWELAFLASPFLFYWYWKERPPQLTLSSQRLDDSEVGLPVNHINETDHLDGRLLRRMIPIDLTGSIGILGATRSGKTNATKLLVDQIREKTDEQTPVIIYDHKTDFQDHLAEDEHIVLSGQEADVQWNIFEEVESDQDCEELARELFPTTSDGTDFFNDASRQLFAAVLQVMRREAPSGTTPTNEDLVTWIESTTVEELAETLSKHPDLQGITDYIDPDASEQAQGVMASFRKELRNMFQGDLCESGSWSIRQYMDDPQGQVLIIDYPQRLGESTKPLIRFTIDWAIRFALDDGDQSAYFVLDEFARLPPLRRIGDLVNVGAGQDTRALITLQSVAQLYDQYGQDGGNALLSGLLSTIILRLNDSSSIAFARSRVGTYWEEQDTPEYNADGEISGTSIEYVEKHAMAKGEFGDFAPGWGIIVRNDGWVDAQIDLYDDVAEYITDTGPTTAGEEVDSIGERCPYCGEIVTGTECTNSDCTSREMVVK</sequence>
<protein>
    <submittedName>
        <fullName evidence="8">Type IV secretion-system coupling protein DNA-binding domain-containing protein</fullName>
    </submittedName>
</protein>
<dbReference type="InterPro" id="IPR051539">
    <property type="entry name" value="T4SS-coupling_protein"/>
</dbReference>
<evidence type="ECO:0000313" key="8">
    <source>
        <dbReference type="EMBL" id="SFT09872.1"/>
    </source>
</evidence>
<evidence type="ECO:0000256" key="4">
    <source>
        <dbReference type="ARBA" id="ARBA00022989"/>
    </source>
</evidence>
<keyword evidence="4 6" id="KW-1133">Transmembrane helix</keyword>
<evidence type="ECO:0000313" key="9">
    <source>
        <dbReference type="Proteomes" id="UP000199199"/>
    </source>
</evidence>
<proteinExistence type="predicted"/>
<dbReference type="Gene3D" id="3.40.50.300">
    <property type="entry name" value="P-loop containing nucleotide triphosphate hydrolases"/>
    <property type="match status" value="2"/>
</dbReference>
<keyword evidence="2" id="KW-1003">Cell membrane</keyword>
<accession>A0A1I6V895</accession>
<dbReference type="SUPFAM" id="SSF52540">
    <property type="entry name" value="P-loop containing nucleoside triphosphate hydrolases"/>
    <property type="match status" value="1"/>
</dbReference>
<evidence type="ECO:0000256" key="3">
    <source>
        <dbReference type="ARBA" id="ARBA00022692"/>
    </source>
</evidence>
<keyword evidence="5 6" id="KW-0472">Membrane</keyword>
<evidence type="ECO:0000256" key="2">
    <source>
        <dbReference type="ARBA" id="ARBA00022475"/>
    </source>
</evidence>
<keyword evidence="3 6" id="KW-0812">Transmembrane</keyword>
<dbReference type="GO" id="GO:0003677">
    <property type="term" value="F:DNA binding"/>
    <property type="evidence" value="ECO:0007669"/>
    <property type="project" value="UniProtKB-KW"/>
</dbReference>
<name>A0A1I6V895_9EURY</name>
<reference evidence="9" key="1">
    <citation type="submission" date="2016-10" db="EMBL/GenBank/DDBJ databases">
        <authorList>
            <person name="Varghese N."/>
            <person name="Submissions S."/>
        </authorList>
    </citation>
    <scope>NUCLEOTIDE SEQUENCE [LARGE SCALE GENOMIC DNA]</scope>
    <source>
        <strain evidence="9">DSM 22427</strain>
    </source>
</reference>
<dbReference type="RefSeq" id="WP_092907915.1">
    <property type="nucleotide sequence ID" value="NZ_FOZS01000013.1"/>
</dbReference>
<dbReference type="PANTHER" id="PTHR37937:SF1">
    <property type="entry name" value="CONJUGATIVE TRANSFER: DNA TRANSPORT"/>
    <property type="match status" value="1"/>
</dbReference>